<dbReference type="Pfam" id="PF01134">
    <property type="entry name" value="GIDA"/>
    <property type="match status" value="1"/>
</dbReference>
<dbReference type="GO" id="GO:0002098">
    <property type="term" value="P:tRNA wobble uridine modification"/>
    <property type="evidence" value="ECO:0007669"/>
    <property type="project" value="TreeGrafter"/>
</dbReference>
<evidence type="ECO:0000259" key="4">
    <source>
        <dbReference type="Pfam" id="PF01134"/>
    </source>
</evidence>
<name>A0AA38LYE9_9CUCU</name>
<dbReference type="PANTHER" id="PTHR11806">
    <property type="entry name" value="GLUCOSE INHIBITED DIVISION PROTEIN A"/>
    <property type="match status" value="1"/>
</dbReference>
<dbReference type="SUPFAM" id="SSF51735">
    <property type="entry name" value="NAD(P)-binding Rossmann-fold domains"/>
    <property type="match status" value="1"/>
</dbReference>
<feature type="domain" description="MnmG N-terminal" evidence="4">
    <location>
        <begin position="6"/>
        <end position="283"/>
    </location>
</feature>
<keyword evidence="2" id="KW-0285">Flavoprotein</keyword>
<evidence type="ECO:0000256" key="1">
    <source>
        <dbReference type="ARBA" id="ARBA00001974"/>
    </source>
</evidence>
<dbReference type="GO" id="GO:0005829">
    <property type="term" value="C:cytosol"/>
    <property type="evidence" value="ECO:0007669"/>
    <property type="project" value="TreeGrafter"/>
</dbReference>
<protein>
    <recommendedName>
        <fullName evidence="4">MnmG N-terminal domain-containing protein</fullName>
    </recommendedName>
</protein>
<dbReference type="InterPro" id="IPR040131">
    <property type="entry name" value="MnmG_N"/>
</dbReference>
<dbReference type="Proteomes" id="UP001168821">
    <property type="component" value="Unassembled WGS sequence"/>
</dbReference>
<evidence type="ECO:0000313" key="6">
    <source>
        <dbReference type="Proteomes" id="UP001168821"/>
    </source>
</evidence>
<dbReference type="AlphaFoldDB" id="A0AA38LYE9"/>
<sequence length="283" mass="31909">MKNKEINIVGAGLAGSEAAYQLLKNGYTVNLYDGKANRKNDIQKTDAFAELVCSNTFRSVSTRNAVGILKKEMEFLGSIIMKTAFENRVPADDALAVDRDLFSKAVTNKLMSFENLNFIKEDISKIDFKIPTIIATGPLTTGTLADEIASKFSKDNFYFLDASSPIVEKSSLDLDKFYFASRHSDDSSYLCYPLNENEFEEFYQNLIAAETAELHDIDKEIYFKGCQPIEVMAKESRKILLSGPMSPNNLEYNGEKPYAVIQMRQDDVNDQFYNIVGFQTNMK</sequence>
<dbReference type="Gene3D" id="3.50.50.60">
    <property type="entry name" value="FAD/NAD(P)-binding domain"/>
    <property type="match status" value="1"/>
</dbReference>
<dbReference type="GO" id="GO:0030488">
    <property type="term" value="P:tRNA methylation"/>
    <property type="evidence" value="ECO:0007669"/>
    <property type="project" value="TreeGrafter"/>
</dbReference>
<dbReference type="InterPro" id="IPR002218">
    <property type="entry name" value="MnmG-rel"/>
</dbReference>
<comment type="caution">
    <text evidence="5">The sequence shown here is derived from an EMBL/GenBank/DDBJ whole genome shotgun (WGS) entry which is preliminary data.</text>
</comment>
<comment type="cofactor">
    <cofactor evidence="1">
        <name>FAD</name>
        <dbReference type="ChEBI" id="CHEBI:57692"/>
    </cofactor>
</comment>
<evidence type="ECO:0000256" key="3">
    <source>
        <dbReference type="ARBA" id="ARBA00022827"/>
    </source>
</evidence>
<accession>A0AA38LYE9</accession>
<evidence type="ECO:0000256" key="2">
    <source>
        <dbReference type="ARBA" id="ARBA00022630"/>
    </source>
</evidence>
<keyword evidence="6" id="KW-1185">Reference proteome</keyword>
<dbReference type="PANTHER" id="PTHR11806:SF2">
    <property type="entry name" value="METHYLENETETRAHYDROFOLATE--TRNA-(URACIL-5-)-METHYLTRANSFERASE TRMFO"/>
    <property type="match status" value="1"/>
</dbReference>
<keyword evidence="3" id="KW-0274">FAD</keyword>
<organism evidence="5 6">
    <name type="scientific">Zophobas morio</name>
    <dbReference type="NCBI Taxonomy" id="2755281"/>
    <lineage>
        <taxon>Eukaryota</taxon>
        <taxon>Metazoa</taxon>
        <taxon>Ecdysozoa</taxon>
        <taxon>Arthropoda</taxon>
        <taxon>Hexapoda</taxon>
        <taxon>Insecta</taxon>
        <taxon>Pterygota</taxon>
        <taxon>Neoptera</taxon>
        <taxon>Endopterygota</taxon>
        <taxon>Coleoptera</taxon>
        <taxon>Polyphaga</taxon>
        <taxon>Cucujiformia</taxon>
        <taxon>Tenebrionidae</taxon>
        <taxon>Zophobas</taxon>
    </lineage>
</organism>
<evidence type="ECO:0000313" key="5">
    <source>
        <dbReference type="EMBL" id="KAJ3616006.1"/>
    </source>
</evidence>
<dbReference type="EMBL" id="JALNTZ010003774">
    <property type="protein sequence ID" value="KAJ3616006.1"/>
    <property type="molecule type" value="Genomic_DNA"/>
</dbReference>
<dbReference type="NCBIfam" id="NF003739">
    <property type="entry name" value="PRK05335.1"/>
    <property type="match status" value="1"/>
</dbReference>
<dbReference type="GO" id="GO:0050660">
    <property type="term" value="F:flavin adenine dinucleotide binding"/>
    <property type="evidence" value="ECO:0007669"/>
    <property type="project" value="InterPro"/>
</dbReference>
<proteinExistence type="predicted"/>
<gene>
    <name evidence="5" type="ORF">Zmor_012134</name>
</gene>
<dbReference type="InterPro" id="IPR036291">
    <property type="entry name" value="NAD(P)-bd_dom_sf"/>
</dbReference>
<reference evidence="5" key="1">
    <citation type="journal article" date="2023" name="G3 (Bethesda)">
        <title>Whole genome assemblies of Zophobas morio and Tenebrio molitor.</title>
        <authorList>
            <person name="Kaur S."/>
            <person name="Stinson S.A."/>
            <person name="diCenzo G.C."/>
        </authorList>
    </citation>
    <scope>NUCLEOTIDE SEQUENCE</scope>
    <source>
        <strain evidence="5">QUZm001</strain>
    </source>
</reference>
<dbReference type="InterPro" id="IPR036188">
    <property type="entry name" value="FAD/NAD-bd_sf"/>
</dbReference>